<organism evidence="1 2">
    <name type="scientific">Stephania cephalantha</name>
    <dbReference type="NCBI Taxonomy" id="152367"/>
    <lineage>
        <taxon>Eukaryota</taxon>
        <taxon>Viridiplantae</taxon>
        <taxon>Streptophyta</taxon>
        <taxon>Embryophyta</taxon>
        <taxon>Tracheophyta</taxon>
        <taxon>Spermatophyta</taxon>
        <taxon>Magnoliopsida</taxon>
        <taxon>Ranunculales</taxon>
        <taxon>Menispermaceae</taxon>
        <taxon>Menispermoideae</taxon>
        <taxon>Cissampelideae</taxon>
        <taxon>Stephania</taxon>
    </lineage>
</organism>
<evidence type="ECO:0000313" key="2">
    <source>
        <dbReference type="Proteomes" id="UP001419268"/>
    </source>
</evidence>
<proteinExistence type="predicted"/>
<dbReference type="EMBL" id="JBBNAG010000013">
    <property type="protein sequence ID" value="KAK9084173.1"/>
    <property type="molecule type" value="Genomic_DNA"/>
</dbReference>
<protein>
    <submittedName>
        <fullName evidence="1">Uncharacterized protein</fullName>
    </submittedName>
</protein>
<dbReference type="AlphaFoldDB" id="A0AAP0E7U2"/>
<name>A0AAP0E7U2_9MAGN</name>
<comment type="caution">
    <text evidence="1">The sequence shown here is derived from an EMBL/GenBank/DDBJ whole genome shotgun (WGS) entry which is preliminary data.</text>
</comment>
<gene>
    <name evidence="1" type="ORF">Scep_030644</name>
</gene>
<sequence length="58" mass="6805">MMTKVMSLLEWLMLVKWVELQALVEVLVAPSLSAHLLQIEERNLSHLHEIQNPILLFR</sequence>
<accession>A0AAP0E7U2</accession>
<keyword evidence="2" id="KW-1185">Reference proteome</keyword>
<dbReference type="Proteomes" id="UP001419268">
    <property type="component" value="Unassembled WGS sequence"/>
</dbReference>
<evidence type="ECO:0000313" key="1">
    <source>
        <dbReference type="EMBL" id="KAK9084173.1"/>
    </source>
</evidence>
<reference evidence="1 2" key="1">
    <citation type="submission" date="2024-01" db="EMBL/GenBank/DDBJ databases">
        <title>Genome assemblies of Stephania.</title>
        <authorList>
            <person name="Yang L."/>
        </authorList>
    </citation>
    <scope>NUCLEOTIDE SEQUENCE [LARGE SCALE GENOMIC DNA]</scope>
    <source>
        <strain evidence="1">JXDWG</strain>
        <tissue evidence="1">Leaf</tissue>
    </source>
</reference>